<dbReference type="Pfam" id="PF13191">
    <property type="entry name" value="AAA_16"/>
    <property type="match status" value="1"/>
</dbReference>
<evidence type="ECO:0000256" key="2">
    <source>
        <dbReference type="ARBA" id="ARBA00022840"/>
    </source>
</evidence>
<proteinExistence type="predicted"/>
<reference evidence="5" key="2">
    <citation type="submission" date="2020-09" db="EMBL/GenBank/DDBJ databases">
        <authorList>
            <person name="Sun Q."/>
            <person name="Ohkuma M."/>
        </authorList>
    </citation>
    <scope>NUCLEOTIDE SEQUENCE</scope>
    <source>
        <strain evidence="5">JCM 4477</strain>
    </source>
</reference>
<feature type="coiled-coil region" evidence="3">
    <location>
        <begin position="660"/>
        <end position="687"/>
    </location>
</feature>
<dbReference type="InterPro" id="IPR011990">
    <property type="entry name" value="TPR-like_helical_dom_sf"/>
</dbReference>
<dbReference type="RefSeq" id="WP_190203330.1">
    <property type="nucleotide sequence ID" value="NZ_BNBI01000003.1"/>
</dbReference>
<reference evidence="5" key="1">
    <citation type="journal article" date="2014" name="Int. J. Syst. Evol. Microbiol.">
        <title>Complete genome sequence of Corynebacterium casei LMG S-19264T (=DSM 44701T), isolated from a smear-ripened cheese.</title>
        <authorList>
            <consortium name="US DOE Joint Genome Institute (JGI-PGF)"/>
            <person name="Walter F."/>
            <person name="Albersmeier A."/>
            <person name="Kalinowski J."/>
            <person name="Ruckert C."/>
        </authorList>
    </citation>
    <scope>NUCLEOTIDE SEQUENCE</scope>
    <source>
        <strain evidence="5">JCM 4477</strain>
    </source>
</reference>
<evidence type="ECO:0000256" key="3">
    <source>
        <dbReference type="SAM" id="Coils"/>
    </source>
</evidence>
<keyword evidence="3" id="KW-0175">Coiled coil</keyword>
<dbReference type="Gene3D" id="1.25.40.10">
    <property type="entry name" value="Tetratricopeptide repeat domain"/>
    <property type="match status" value="1"/>
</dbReference>
<accession>A0A919DXZ9</accession>
<evidence type="ECO:0000313" key="6">
    <source>
        <dbReference type="Proteomes" id="UP000630718"/>
    </source>
</evidence>
<dbReference type="PANTHER" id="PTHR16305:SF35">
    <property type="entry name" value="TRANSCRIPTIONAL ACTIVATOR DOMAIN"/>
    <property type="match status" value="1"/>
</dbReference>
<organism evidence="5 6">
    <name type="scientific">Streptomyces fumanus</name>
    <dbReference type="NCBI Taxonomy" id="67302"/>
    <lineage>
        <taxon>Bacteria</taxon>
        <taxon>Bacillati</taxon>
        <taxon>Actinomycetota</taxon>
        <taxon>Actinomycetes</taxon>
        <taxon>Kitasatosporales</taxon>
        <taxon>Streptomycetaceae</taxon>
        <taxon>Streptomyces</taxon>
    </lineage>
</organism>
<keyword evidence="6" id="KW-1185">Reference proteome</keyword>
<dbReference type="Proteomes" id="UP000630718">
    <property type="component" value="Unassembled WGS sequence"/>
</dbReference>
<protein>
    <recommendedName>
        <fullName evidence="4">Orc1-like AAA ATPase domain-containing protein</fullName>
    </recommendedName>
</protein>
<name>A0A919DXZ9_9ACTN</name>
<dbReference type="EMBL" id="BNBI01000003">
    <property type="protein sequence ID" value="GHE92167.1"/>
    <property type="molecule type" value="Genomic_DNA"/>
</dbReference>
<evidence type="ECO:0000256" key="1">
    <source>
        <dbReference type="ARBA" id="ARBA00022741"/>
    </source>
</evidence>
<dbReference type="GO" id="GO:0004016">
    <property type="term" value="F:adenylate cyclase activity"/>
    <property type="evidence" value="ECO:0007669"/>
    <property type="project" value="TreeGrafter"/>
</dbReference>
<dbReference type="InterPro" id="IPR041664">
    <property type="entry name" value="AAA_16"/>
</dbReference>
<dbReference type="InterPro" id="IPR027417">
    <property type="entry name" value="P-loop_NTPase"/>
</dbReference>
<dbReference type="SUPFAM" id="SSF52540">
    <property type="entry name" value="P-loop containing nucleoside triphosphate hydrolases"/>
    <property type="match status" value="1"/>
</dbReference>
<dbReference type="AlphaFoldDB" id="A0A919DXZ9"/>
<dbReference type="PANTHER" id="PTHR16305">
    <property type="entry name" value="TESTICULAR SOLUBLE ADENYLYL CYCLASE"/>
    <property type="match status" value="1"/>
</dbReference>
<sequence length="894" mass="95752">MVSVFVDRVEHIDALEGFLREVAQGKGGVFVVQGEQGIGKSALLKEVARRTQERSEAAPCRIVQARCLGSIGADNAYGPVVDILMMLQRPRRSVFRLFGRSAAQAAPELVSLVPALGPLLKAAAQITQTALDSGSAQGDGLMPYRQSVARTVATALADAAADGGPTALFIDDAQWLDPSSLLVLEYLVELLERGGQAIGLILGHRSDAEPEPRTVTDALARWEGQGVLTRRRLGGLSEHAVTDLVRVHLAGPVTASVPAKLIDLTKGHPVFVTQCLGLIGPDGELTGPLPETVGPLVRGRLAGLDPAARELLVIGATQGEVFETGVVARVAGKPTDEVVRRLHELSRQHGLIVPVPSPDWALDSFSDHYRFENALLHLVVQAEQSPAQARKRHHLIAGALAGSASGSGTDTLPLPVRLDIARHYSLAQQWDDAEREQFALARELAVGGLSFSEAEALCRQAVDSARKLPPAAEDRDARLARAIELLLSLTEVTWQGRSGPADGECLEGWAREAEEAGRRSGDLPLRARTTLLHGKCLLRTQGVRPALDKLEEAVGLAQDCQDPSALFVALAEYGSQLPKRDLAAGLEVLRQAEELYERAGLHGSGDPVVGHVRNLAEMQLSVSLFDAGHLVTARDRLAGCLRRLRTEPVHAELPVGLNYLAQVQRALGRESEAREALEEALAFEEARGGASGWHANNMALLALLLSGEPGERDRCMAMVEAAWRETRRTWLLDLVPIVRNLRAEVVLNLAGGDPAELAAADRLAEETVREAPRTGMVRSAVAALILRSRIHLELPDAAAAAGFAREAVAVLDRVGDMPALRTEEVLHHASLALRAAGSPAEADALALRARTEVLRKADLMTNPADRDHFLRGVVLNQAVLGTPAPVDPAAEDHR</sequence>
<feature type="domain" description="Orc1-like AAA ATPase" evidence="4">
    <location>
        <begin position="5"/>
        <end position="193"/>
    </location>
</feature>
<keyword evidence="2" id="KW-0067">ATP-binding</keyword>
<dbReference type="GO" id="GO:0005737">
    <property type="term" value="C:cytoplasm"/>
    <property type="evidence" value="ECO:0007669"/>
    <property type="project" value="TreeGrafter"/>
</dbReference>
<dbReference type="Gene3D" id="3.40.50.300">
    <property type="entry name" value="P-loop containing nucleotide triphosphate hydrolases"/>
    <property type="match status" value="1"/>
</dbReference>
<evidence type="ECO:0000259" key="4">
    <source>
        <dbReference type="Pfam" id="PF13191"/>
    </source>
</evidence>
<keyword evidence="1" id="KW-0547">Nucleotide-binding</keyword>
<comment type="caution">
    <text evidence="5">The sequence shown here is derived from an EMBL/GenBank/DDBJ whole genome shotgun (WGS) entry which is preliminary data.</text>
</comment>
<gene>
    <name evidence="5" type="ORF">GCM10018772_14780</name>
</gene>
<dbReference type="GO" id="GO:0005524">
    <property type="term" value="F:ATP binding"/>
    <property type="evidence" value="ECO:0007669"/>
    <property type="project" value="UniProtKB-KW"/>
</dbReference>
<evidence type="ECO:0000313" key="5">
    <source>
        <dbReference type="EMBL" id="GHE92167.1"/>
    </source>
</evidence>